<dbReference type="SUPFAM" id="SSF55874">
    <property type="entry name" value="ATPase domain of HSP90 chaperone/DNA topoisomerase II/histidine kinase"/>
    <property type="match status" value="1"/>
</dbReference>
<keyword evidence="4" id="KW-0808">Transferase</keyword>
<dbReference type="InterPro" id="IPR035965">
    <property type="entry name" value="PAS-like_dom_sf"/>
</dbReference>
<dbReference type="PANTHER" id="PTHR41523:SF8">
    <property type="entry name" value="ETHYLENE RESPONSE SENSOR PROTEIN"/>
    <property type="match status" value="1"/>
</dbReference>
<dbReference type="GO" id="GO:0004673">
    <property type="term" value="F:protein histidine kinase activity"/>
    <property type="evidence" value="ECO:0007669"/>
    <property type="project" value="UniProtKB-EC"/>
</dbReference>
<dbReference type="CDD" id="cd16936">
    <property type="entry name" value="HATPase_RsbW-like"/>
    <property type="match status" value="1"/>
</dbReference>
<dbReference type="GO" id="GO:0005524">
    <property type="term" value="F:ATP binding"/>
    <property type="evidence" value="ECO:0007669"/>
    <property type="project" value="UniProtKB-KW"/>
</dbReference>
<dbReference type="InterPro" id="IPR004358">
    <property type="entry name" value="Sig_transdc_His_kin-like_C"/>
</dbReference>
<dbReference type="RefSeq" id="WP_150043175.1">
    <property type="nucleotide sequence ID" value="NZ_OW485601.1"/>
</dbReference>
<evidence type="ECO:0000256" key="2">
    <source>
        <dbReference type="ARBA" id="ARBA00012438"/>
    </source>
</evidence>
<dbReference type="PANTHER" id="PTHR41523">
    <property type="entry name" value="TWO-COMPONENT SYSTEM SENSOR PROTEIN"/>
    <property type="match status" value="1"/>
</dbReference>
<gene>
    <name evidence="9" type="ORF">F1189_22730</name>
</gene>
<sequence length="488" mass="52822">MPIEPTEAMHARSEALLAVISTPGGPGGEVPDPAVLLRIVEQAPVGVAVLRGPAHRHVFANAAYRAIPGLTEPVTGCTIAEVFPGLTAEDLALLEKVHVTRTAVCLLAHQAPTGGIGPPTWWNIQYHPLADGVLIITQDVTRELQTARETAALRDSERRLRLALDASGTGEWSIRPASGRFTASALTRRLHGLPLEGALDLATLLHAVHPDDRTTVAGALAVAGQDDPDTDGRFFEIGYRVNLPSGPCRWMTARGRWLPDPIGTDGTLTGVVWDATARLQAQQQVALAEKDALIAKNDLLLREVNHRVKNSLQMVASLLKLQIKRQDEARVRHAFEDAVARMGAIAQVHEQLHNGQDPRRIEFGAYLRGLCEQFTRIAGGTLCDIRTDCIEIPTDIAVPLGLLATELVTNALKYAQAGREPEVRLRRRRNGDMMLSVRDFGPGLPNDAKGGGGLGMRLIESLSRQIGATTRAHRARPGTCWNILLPLP</sequence>
<name>A0A5M6IN75_9PROT</name>
<evidence type="ECO:0000256" key="5">
    <source>
        <dbReference type="ARBA" id="ARBA00022741"/>
    </source>
</evidence>
<evidence type="ECO:0000313" key="9">
    <source>
        <dbReference type="EMBL" id="KAA5609711.1"/>
    </source>
</evidence>
<dbReference type="OrthoDB" id="7979512at2"/>
<evidence type="ECO:0000313" key="10">
    <source>
        <dbReference type="Proteomes" id="UP000325255"/>
    </source>
</evidence>
<dbReference type="Proteomes" id="UP000325255">
    <property type="component" value="Unassembled WGS sequence"/>
</dbReference>
<dbReference type="InterPro" id="IPR011495">
    <property type="entry name" value="Sig_transdc_His_kin_sub2_dim/P"/>
</dbReference>
<dbReference type="InterPro" id="IPR005467">
    <property type="entry name" value="His_kinase_dom"/>
</dbReference>
<dbReference type="Pfam" id="PF07568">
    <property type="entry name" value="HisKA_2"/>
    <property type="match status" value="1"/>
</dbReference>
<dbReference type="SMART" id="SM00387">
    <property type="entry name" value="HATPase_c"/>
    <property type="match status" value="1"/>
</dbReference>
<dbReference type="Gene3D" id="3.30.450.20">
    <property type="entry name" value="PAS domain"/>
    <property type="match status" value="3"/>
</dbReference>
<reference evidence="9 10" key="1">
    <citation type="submission" date="2019-09" db="EMBL/GenBank/DDBJ databases">
        <title>Genome sequence of Rhodovastum atsumiense, a diverse member of the Acetobacteraceae family of non-sulfur purple photosynthetic bacteria.</title>
        <authorList>
            <person name="Meyer T."/>
            <person name="Kyndt J."/>
        </authorList>
    </citation>
    <scope>NUCLEOTIDE SEQUENCE [LARGE SCALE GENOMIC DNA]</scope>
    <source>
        <strain evidence="9 10">DSM 21279</strain>
    </source>
</reference>
<dbReference type="EMBL" id="VWPK01000045">
    <property type="protein sequence ID" value="KAA5609711.1"/>
    <property type="molecule type" value="Genomic_DNA"/>
</dbReference>
<evidence type="ECO:0000256" key="3">
    <source>
        <dbReference type="ARBA" id="ARBA00022553"/>
    </source>
</evidence>
<dbReference type="InterPro" id="IPR036890">
    <property type="entry name" value="HATPase_C_sf"/>
</dbReference>
<proteinExistence type="predicted"/>
<feature type="domain" description="Histidine kinase" evidence="8">
    <location>
        <begin position="400"/>
        <end position="488"/>
    </location>
</feature>
<keyword evidence="6" id="KW-0418">Kinase</keyword>
<evidence type="ECO:0000256" key="4">
    <source>
        <dbReference type="ARBA" id="ARBA00022679"/>
    </source>
</evidence>
<organism evidence="9 10">
    <name type="scientific">Rhodovastum atsumiense</name>
    <dbReference type="NCBI Taxonomy" id="504468"/>
    <lineage>
        <taxon>Bacteria</taxon>
        <taxon>Pseudomonadati</taxon>
        <taxon>Pseudomonadota</taxon>
        <taxon>Alphaproteobacteria</taxon>
        <taxon>Acetobacterales</taxon>
        <taxon>Acetobacteraceae</taxon>
        <taxon>Rhodovastum</taxon>
    </lineage>
</organism>
<dbReference type="PRINTS" id="PR00344">
    <property type="entry name" value="BCTRLSENSOR"/>
</dbReference>
<dbReference type="SUPFAM" id="SSF55785">
    <property type="entry name" value="PYP-like sensor domain (PAS domain)"/>
    <property type="match status" value="1"/>
</dbReference>
<dbReference type="AlphaFoldDB" id="A0A5M6IN75"/>
<comment type="catalytic activity">
    <reaction evidence="1">
        <text>ATP + protein L-histidine = ADP + protein N-phospho-L-histidine.</text>
        <dbReference type="EC" id="2.7.13.3"/>
    </reaction>
</comment>
<evidence type="ECO:0000256" key="7">
    <source>
        <dbReference type="ARBA" id="ARBA00022840"/>
    </source>
</evidence>
<accession>A0A5M6IN75</accession>
<comment type="caution">
    <text evidence="9">The sequence shown here is derived from an EMBL/GenBank/DDBJ whole genome shotgun (WGS) entry which is preliminary data.</text>
</comment>
<protein>
    <recommendedName>
        <fullName evidence="2">histidine kinase</fullName>
        <ecNumber evidence="2">2.7.13.3</ecNumber>
    </recommendedName>
</protein>
<evidence type="ECO:0000256" key="1">
    <source>
        <dbReference type="ARBA" id="ARBA00000085"/>
    </source>
</evidence>
<dbReference type="Gene3D" id="3.30.565.10">
    <property type="entry name" value="Histidine kinase-like ATPase, C-terminal domain"/>
    <property type="match status" value="1"/>
</dbReference>
<evidence type="ECO:0000259" key="8">
    <source>
        <dbReference type="PROSITE" id="PS50109"/>
    </source>
</evidence>
<keyword evidence="5" id="KW-0547">Nucleotide-binding</keyword>
<dbReference type="EC" id="2.7.13.3" evidence="2"/>
<keyword evidence="7" id="KW-0067">ATP-binding</keyword>
<keyword evidence="3" id="KW-0597">Phosphoprotein</keyword>
<keyword evidence="10" id="KW-1185">Reference proteome</keyword>
<dbReference type="InterPro" id="IPR003594">
    <property type="entry name" value="HATPase_dom"/>
</dbReference>
<evidence type="ECO:0000256" key="6">
    <source>
        <dbReference type="ARBA" id="ARBA00022777"/>
    </source>
</evidence>
<dbReference type="Pfam" id="PF02518">
    <property type="entry name" value="HATPase_c"/>
    <property type="match status" value="1"/>
</dbReference>
<dbReference type="PROSITE" id="PS50109">
    <property type="entry name" value="HIS_KIN"/>
    <property type="match status" value="1"/>
</dbReference>